<proteinExistence type="predicted"/>
<dbReference type="EMBL" id="NRSH01000005">
    <property type="protein sequence ID" value="MBK1725631.1"/>
    <property type="molecule type" value="Genomic_DNA"/>
</dbReference>
<gene>
    <name evidence="1" type="ORF">CKO13_01025</name>
</gene>
<reference evidence="1 2" key="1">
    <citation type="journal article" date="2020" name="Microorganisms">
        <title>Osmotic Adaptation and Compatible Solute Biosynthesis of Phototrophic Bacteria as Revealed from Genome Analyses.</title>
        <authorList>
            <person name="Imhoff J.F."/>
            <person name="Rahn T."/>
            <person name="Kunzel S."/>
            <person name="Keller A."/>
            <person name="Neulinger S.C."/>
        </authorList>
    </citation>
    <scope>NUCLEOTIDE SEQUENCE [LARGE SCALE GENOMIC DNA]</scope>
    <source>
        <strain evidence="1 2">DSM 15116</strain>
    </source>
</reference>
<dbReference type="RefSeq" id="WP_200255987.1">
    <property type="nucleotide sequence ID" value="NZ_NRSH01000005.1"/>
</dbReference>
<dbReference type="Proteomes" id="UP000738126">
    <property type="component" value="Unassembled WGS sequence"/>
</dbReference>
<keyword evidence="2" id="KW-1185">Reference proteome</keyword>
<dbReference type="InterPro" id="IPR027417">
    <property type="entry name" value="P-loop_NTPase"/>
</dbReference>
<organism evidence="1 2">
    <name type="scientific">Halorhodospira neutriphila</name>
    <dbReference type="NCBI Taxonomy" id="168379"/>
    <lineage>
        <taxon>Bacteria</taxon>
        <taxon>Pseudomonadati</taxon>
        <taxon>Pseudomonadota</taxon>
        <taxon>Gammaproteobacteria</taxon>
        <taxon>Chromatiales</taxon>
        <taxon>Ectothiorhodospiraceae</taxon>
        <taxon>Halorhodospira</taxon>
    </lineage>
</organism>
<name>A0ABS1E1H0_9GAMM</name>
<accession>A0ABS1E1H0</accession>
<dbReference type="SUPFAM" id="SSF52540">
    <property type="entry name" value="P-loop containing nucleoside triphosphate hydrolases"/>
    <property type="match status" value="1"/>
</dbReference>
<dbReference type="Pfam" id="PF13469">
    <property type="entry name" value="Sulfotransfer_3"/>
    <property type="match status" value="1"/>
</dbReference>
<dbReference type="Gene3D" id="3.40.50.300">
    <property type="entry name" value="P-loop containing nucleotide triphosphate hydrolases"/>
    <property type="match status" value="1"/>
</dbReference>
<evidence type="ECO:0008006" key="3">
    <source>
        <dbReference type="Google" id="ProtNLM"/>
    </source>
</evidence>
<evidence type="ECO:0000313" key="2">
    <source>
        <dbReference type="Proteomes" id="UP000738126"/>
    </source>
</evidence>
<protein>
    <recommendedName>
        <fullName evidence="3">Sulfotransferase</fullName>
    </recommendedName>
</protein>
<evidence type="ECO:0000313" key="1">
    <source>
        <dbReference type="EMBL" id="MBK1725631.1"/>
    </source>
</evidence>
<comment type="caution">
    <text evidence="1">The sequence shown here is derived from an EMBL/GenBank/DDBJ whole genome shotgun (WGS) entry which is preliminary data.</text>
</comment>
<sequence length="276" mass="31180">MKVLFIAGTGRSGTTLVDILLDTHSQVTALGATPLMPRKFRRQGGCACGAPTLSQCPLWSRVDAVLRERHGRSLASLDLEARDFDVFSEDNRIFFEAAAEAGGTPYVTDAYKSPRRLWRLLSVPGIEVVPIHVLRDARGYAYSQRKRKRHLLRTAFTYTYRSILFYAILRRREHLVLEYEQLARDPEGVLSQVMAYLGLALEPAQLRWAEYPHHNKEAKGLLKKTAGSAIRPDTGWRQSMPIRTQRLINAVAWAGNRLNRLKERRWGLARAGAVSG</sequence>